<evidence type="ECO:0000259" key="4">
    <source>
        <dbReference type="PROSITE" id="PS50835"/>
    </source>
</evidence>
<dbReference type="Pfam" id="PF07686">
    <property type="entry name" value="V-set"/>
    <property type="match status" value="1"/>
</dbReference>
<evidence type="ECO:0000256" key="2">
    <source>
        <dbReference type="ARBA" id="ARBA00023130"/>
    </source>
</evidence>
<dbReference type="GeneTree" id="ENSGT00950000183013"/>
<reference evidence="5" key="3">
    <citation type="submission" date="2025-09" db="UniProtKB">
        <authorList>
            <consortium name="Ensembl"/>
        </authorList>
    </citation>
    <scope>IDENTIFICATION</scope>
    <source>
        <strain evidence="5">Brown Norway</strain>
    </source>
</reference>
<dbReference type="InterPro" id="IPR050199">
    <property type="entry name" value="IgHV"/>
</dbReference>
<accession>A0ABK0LKZ2</accession>
<evidence type="ECO:0000313" key="5">
    <source>
        <dbReference type="Ensembl" id="ENSRNOP00000111599.1"/>
    </source>
</evidence>
<evidence type="ECO:0000313" key="6">
    <source>
        <dbReference type="Proteomes" id="UP000002494"/>
    </source>
</evidence>
<evidence type="ECO:0000256" key="1">
    <source>
        <dbReference type="ARBA" id="ARBA00022859"/>
    </source>
</evidence>
<dbReference type="SUPFAM" id="SSF48726">
    <property type="entry name" value="Immunoglobulin"/>
    <property type="match status" value="1"/>
</dbReference>
<dbReference type="Gene3D" id="2.60.40.10">
    <property type="entry name" value="Immunoglobulins"/>
    <property type="match status" value="1"/>
</dbReference>
<dbReference type="SMART" id="SM00406">
    <property type="entry name" value="IGv"/>
    <property type="match status" value="1"/>
</dbReference>
<dbReference type="InterPro" id="IPR013783">
    <property type="entry name" value="Ig-like_fold"/>
</dbReference>
<dbReference type="Proteomes" id="UP000002494">
    <property type="component" value="Chromosome 6"/>
</dbReference>
<evidence type="ECO:0000256" key="3">
    <source>
        <dbReference type="ARBA" id="ARBA00043265"/>
    </source>
</evidence>
<name>A0ABK0LKZ2_RAT</name>
<reference evidence="5" key="1">
    <citation type="submission" date="2024-01" db="EMBL/GenBank/DDBJ databases">
        <title>GRCr8: a new rat reference genome assembly contstructed from accurate long reads and long range scaffolding.</title>
        <authorList>
            <person name="Doris P.A."/>
            <person name="Kalbfleisch T."/>
            <person name="Li K."/>
            <person name="Howe K."/>
            <person name="Wood J."/>
        </authorList>
    </citation>
    <scope>NUCLEOTIDE SEQUENCE [LARGE SCALE GENOMIC DNA]</scope>
    <source>
        <strain evidence="5">Brown Norway</strain>
    </source>
</reference>
<organism evidence="5 6">
    <name type="scientific">Rattus norvegicus</name>
    <name type="common">Rat</name>
    <dbReference type="NCBI Taxonomy" id="10116"/>
    <lineage>
        <taxon>Eukaryota</taxon>
        <taxon>Metazoa</taxon>
        <taxon>Chordata</taxon>
        <taxon>Craniata</taxon>
        <taxon>Vertebrata</taxon>
        <taxon>Euteleostomi</taxon>
        <taxon>Mammalia</taxon>
        <taxon>Eutheria</taxon>
        <taxon>Euarchontoglires</taxon>
        <taxon>Glires</taxon>
        <taxon>Rodentia</taxon>
        <taxon>Myomorpha</taxon>
        <taxon>Muroidea</taxon>
        <taxon>Muridae</taxon>
        <taxon>Murinae</taxon>
        <taxon>Rattus</taxon>
    </lineage>
</organism>
<keyword evidence="1" id="KW-0391">Immunity</keyword>
<reference evidence="5" key="2">
    <citation type="submission" date="2025-08" db="UniProtKB">
        <authorList>
            <consortium name="Ensembl"/>
        </authorList>
    </citation>
    <scope>IDENTIFICATION</scope>
    <source>
        <strain evidence="5">Brown Norway</strain>
    </source>
</reference>
<dbReference type="Ensembl" id="ENSRNOT00000163064.1">
    <property type="protein sequence ID" value="ENSRNOP00000111599.1"/>
    <property type="gene ID" value="ENSRNOG00000089616.1"/>
</dbReference>
<sequence>GVQLQKSGPELVIPWSSVKLSCKASDYTFTDSYIYWLKQRPEQSLEWKESIDSEDGENVYAQKFQSKATLTADTSSNTVHMQFSSLTSEDAATYFMLDTVLQPHPECDRNARGARSCRRTVNERQ</sequence>
<keyword evidence="3" id="KW-1280">Immunoglobulin</keyword>
<keyword evidence="6" id="KW-1185">Reference proteome</keyword>
<dbReference type="InterPro" id="IPR013106">
    <property type="entry name" value="Ig_V-set"/>
</dbReference>
<dbReference type="PROSITE" id="PS50835">
    <property type="entry name" value="IG_LIKE"/>
    <property type="match status" value="1"/>
</dbReference>
<dbReference type="PANTHER" id="PTHR23266">
    <property type="entry name" value="IMMUNOGLOBULIN HEAVY CHAIN"/>
    <property type="match status" value="1"/>
</dbReference>
<feature type="domain" description="Ig-like" evidence="4">
    <location>
        <begin position="1"/>
        <end position="94"/>
    </location>
</feature>
<keyword evidence="2" id="KW-1064">Adaptive immunity</keyword>
<protein>
    <recommendedName>
        <fullName evidence="4">Ig-like domain-containing protein</fullName>
    </recommendedName>
</protein>
<proteinExistence type="predicted"/>
<dbReference type="InterPro" id="IPR007110">
    <property type="entry name" value="Ig-like_dom"/>
</dbReference>
<dbReference type="InterPro" id="IPR036179">
    <property type="entry name" value="Ig-like_dom_sf"/>
</dbReference>